<dbReference type="Proteomes" id="UP001149860">
    <property type="component" value="Chromosome"/>
</dbReference>
<sequence length="176" mass="21115">MNTRNNIIETFKHLSEEVGFEQVRISKICALLHIERKLFYYYFSDKYELLTTIYLNDINRDFNLAVTDKTNWQSNALKLLSSYRKSEKFYHATVLADNGTWKRVFGEHMEKLFTKLFIELSAEMTDKIEFYAQFFANGWDGLVFQWIKNYFSPLETELVDNFNGLINFTQKYIDNW</sequence>
<evidence type="ECO:0000313" key="2">
    <source>
        <dbReference type="Proteomes" id="UP001149860"/>
    </source>
</evidence>
<dbReference type="EMBL" id="CP168151">
    <property type="protein sequence ID" value="XFD39497.1"/>
    <property type="molecule type" value="Genomic_DNA"/>
</dbReference>
<organism evidence="1 2">
    <name type="scientific">Lentilactobacillus terminaliae</name>
    <dbReference type="NCBI Taxonomy" id="3003483"/>
    <lineage>
        <taxon>Bacteria</taxon>
        <taxon>Bacillati</taxon>
        <taxon>Bacillota</taxon>
        <taxon>Bacilli</taxon>
        <taxon>Lactobacillales</taxon>
        <taxon>Lactobacillaceae</taxon>
        <taxon>Lentilactobacillus</taxon>
    </lineage>
</organism>
<name>A0ACD5DDN7_9LACO</name>
<proteinExistence type="predicted"/>
<gene>
    <name evidence="1" type="ORF">O0236_008870</name>
</gene>
<protein>
    <submittedName>
        <fullName evidence="1">TetR/AcrR family transcriptional regulator C-terminal domain-containing protein</fullName>
    </submittedName>
</protein>
<reference evidence="1" key="1">
    <citation type="submission" date="2024-08" db="EMBL/GenBank/DDBJ databases">
        <title>Lentilactobacillus sp. nov., isolated from tree bark.</title>
        <authorList>
            <person name="Phuengjayaem S."/>
            <person name="Tanasupawat S."/>
        </authorList>
    </citation>
    <scope>NUCLEOTIDE SEQUENCE</scope>
    <source>
        <strain evidence="1">SPB1-3</strain>
    </source>
</reference>
<evidence type="ECO:0000313" key="1">
    <source>
        <dbReference type="EMBL" id="XFD39497.1"/>
    </source>
</evidence>
<accession>A0ACD5DDN7</accession>
<keyword evidence="2" id="KW-1185">Reference proteome</keyword>